<feature type="compositionally biased region" description="Polar residues" evidence="1">
    <location>
        <begin position="411"/>
        <end position="422"/>
    </location>
</feature>
<accession>F9WPJ3</accession>
<dbReference type="EMBL" id="CAEX01003481">
    <property type="protein sequence ID" value="CCD19470.1"/>
    <property type="molecule type" value="Genomic_DNA"/>
</dbReference>
<dbReference type="AlphaFoldDB" id="F9WPJ3"/>
<dbReference type="VEuPathDB" id="TriTrypDB:TvY486_0002080"/>
<feature type="compositionally biased region" description="Basic and acidic residues" evidence="1">
    <location>
        <begin position="445"/>
        <end position="459"/>
    </location>
</feature>
<gene>
    <name evidence="2" type="ORF">TvY486_0002080</name>
</gene>
<feature type="compositionally biased region" description="Basic and acidic residues" evidence="1">
    <location>
        <begin position="340"/>
        <end position="350"/>
    </location>
</feature>
<proteinExistence type="predicted"/>
<protein>
    <submittedName>
        <fullName evidence="2">Uncharacterized protein</fullName>
    </submittedName>
</protein>
<dbReference type="Proteomes" id="UP000009027">
    <property type="component" value="Unassembled WGS sequence"/>
</dbReference>
<feature type="region of interest" description="Disordered" evidence="1">
    <location>
        <begin position="327"/>
        <end position="361"/>
    </location>
</feature>
<keyword evidence="3" id="KW-1185">Reference proteome</keyword>
<feature type="region of interest" description="Disordered" evidence="1">
    <location>
        <begin position="397"/>
        <end position="462"/>
    </location>
</feature>
<feature type="compositionally biased region" description="Acidic residues" evidence="1">
    <location>
        <begin position="329"/>
        <end position="339"/>
    </location>
</feature>
<name>F9WPJ3_TRYVY</name>
<sequence>MVARTRRGLPFRAGVWLRRCLRSAGRSRARHGWNGLRFFFLAFSWLAQLLCQRRFCEDGHDTDAGLLRVVSGALKGGARQAQVDTARAFTLMTAIAAHRAGPRVAKGEQPALAKVSAGMKQEAVAKSQRAKNALASLERRKAGAAALAKDIATSAAEAATLSAHIAGEMDQWTRIASTLVSKATNGFPCITTNPTANAGTITVTSKLVEANEAKSGTGAAKGAPVPTECDADPTAEMQAMAWSNVTSTNEQAKGGILAEFTISSPTSSNQDTCPLTSVAAAGSAGSYRNWRMAGVFNVRFSTNLIGTPFTQNIDKVTALAKQLNTLTQEPEDKDAEEDPADKCLAGHDDSEPNTIDQQTPSNWRNACTWCGANLCSQKQSGKIQRALAKLSLLAAGSSATSETQREPQAGAQRQSDGNAEQDQGTREATALGEAQGQESNTQQRARSDKDTQATSEAKRATHSTTLATLAALTAAL</sequence>
<evidence type="ECO:0000313" key="3">
    <source>
        <dbReference type="Proteomes" id="UP000009027"/>
    </source>
</evidence>
<evidence type="ECO:0000313" key="2">
    <source>
        <dbReference type="EMBL" id="CCD19470.1"/>
    </source>
</evidence>
<feature type="compositionally biased region" description="Polar residues" evidence="1">
    <location>
        <begin position="352"/>
        <end position="361"/>
    </location>
</feature>
<organism evidence="2 3">
    <name type="scientific">Trypanosoma vivax (strain Y486)</name>
    <dbReference type="NCBI Taxonomy" id="1055687"/>
    <lineage>
        <taxon>Eukaryota</taxon>
        <taxon>Discoba</taxon>
        <taxon>Euglenozoa</taxon>
        <taxon>Kinetoplastea</taxon>
        <taxon>Metakinetoplastina</taxon>
        <taxon>Trypanosomatida</taxon>
        <taxon>Trypanosomatidae</taxon>
        <taxon>Trypanosoma</taxon>
        <taxon>Duttonella</taxon>
    </lineage>
</organism>
<evidence type="ECO:0000256" key="1">
    <source>
        <dbReference type="SAM" id="MobiDB-lite"/>
    </source>
</evidence>
<reference evidence="2 3" key="1">
    <citation type="journal article" date="2012" name="Proc. Natl. Acad. Sci. U.S.A.">
        <title>Antigenic diversity is generated by distinct evolutionary mechanisms in African trypanosome species.</title>
        <authorList>
            <person name="Jackson A.P."/>
            <person name="Berry A."/>
            <person name="Aslett M."/>
            <person name="Allison H.C."/>
            <person name="Burton P."/>
            <person name="Vavrova-Anderson J."/>
            <person name="Brown R."/>
            <person name="Browne H."/>
            <person name="Corton N."/>
            <person name="Hauser H."/>
            <person name="Gamble J."/>
            <person name="Gilderthorp R."/>
            <person name="Marcello L."/>
            <person name="McQuillan J."/>
            <person name="Otto T.D."/>
            <person name="Quail M.A."/>
            <person name="Sanders M.J."/>
            <person name="van Tonder A."/>
            <person name="Ginger M.L."/>
            <person name="Field M.C."/>
            <person name="Barry J.D."/>
            <person name="Hertz-Fowler C."/>
            <person name="Berriman M."/>
        </authorList>
    </citation>
    <scope>NUCLEOTIDE SEQUENCE</scope>
    <source>
        <strain evidence="2 3">Y486</strain>
    </source>
</reference>